<evidence type="ECO:0000256" key="12">
    <source>
        <dbReference type="ARBA" id="ARBA00032931"/>
    </source>
</evidence>
<evidence type="ECO:0000259" key="16">
    <source>
        <dbReference type="Pfam" id="PF02769"/>
    </source>
</evidence>
<evidence type="ECO:0000256" key="8">
    <source>
        <dbReference type="ARBA" id="ARBA00022741"/>
    </source>
</evidence>
<feature type="domain" description="PurM-like C-terminal" evidence="16">
    <location>
        <begin position="172"/>
        <end position="339"/>
    </location>
</feature>
<dbReference type="Gene3D" id="3.90.650.10">
    <property type="entry name" value="PurM-like C-terminal domain"/>
    <property type="match status" value="1"/>
</dbReference>
<dbReference type="InterPro" id="IPR016188">
    <property type="entry name" value="PurM-like_N"/>
</dbReference>
<evidence type="ECO:0000256" key="9">
    <source>
        <dbReference type="ARBA" id="ARBA00022755"/>
    </source>
</evidence>
<keyword evidence="9" id="KW-0658">Purine biosynthesis</keyword>
<evidence type="ECO:0000313" key="17">
    <source>
        <dbReference type="EMBL" id="SUZ52538.1"/>
    </source>
</evidence>
<accession>A0A381NFD3</accession>
<comment type="pathway">
    <text evidence="2">Purine metabolism; IMP biosynthesis via de novo pathway; 5-amino-1-(5-phospho-D-ribosyl)imidazole from N(2)-formyl-N(1)-(5-phospho-D-ribosyl)glycinamide: step 2/2.</text>
</comment>
<reference evidence="17" key="1">
    <citation type="submission" date="2018-05" db="EMBL/GenBank/DDBJ databases">
        <authorList>
            <person name="Lanie J.A."/>
            <person name="Ng W.-L."/>
            <person name="Kazmierczak K.M."/>
            <person name="Andrzejewski T.M."/>
            <person name="Davidsen T.M."/>
            <person name="Wayne K.J."/>
            <person name="Tettelin H."/>
            <person name="Glass J.I."/>
            <person name="Rusch D."/>
            <person name="Podicherti R."/>
            <person name="Tsui H.-C.T."/>
            <person name="Winkler M.E."/>
        </authorList>
    </citation>
    <scope>NUCLEOTIDE SEQUENCE</scope>
</reference>
<evidence type="ECO:0000256" key="11">
    <source>
        <dbReference type="ARBA" id="ARBA00031908"/>
    </source>
</evidence>
<dbReference type="Gene3D" id="3.30.1330.10">
    <property type="entry name" value="PurM-like, N-terminal domain"/>
    <property type="match status" value="1"/>
</dbReference>
<dbReference type="FunFam" id="3.90.650.10:FF:000011">
    <property type="entry name" value="Phosphoribosylformylglycinamidine cyclo-ligase"/>
    <property type="match status" value="1"/>
</dbReference>
<keyword evidence="7" id="KW-0436">Ligase</keyword>
<dbReference type="PANTHER" id="PTHR10520">
    <property type="entry name" value="TRIFUNCTIONAL PURINE BIOSYNTHETIC PROTEIN ADENOSINE-3-RELATED"/>
    <property type="match status" value="1"/>
</dbReference>
<dbReference type="SUPFAM" id="SSF55326">
    <property type="entry name" value="PurM N-terminal domain-like"/>
    <property type="match status" value="1"/>
</dbReference>
<keyword evidence="10" id="KW-0067">ATP-binding</keyword>
<dbReference type="GO" id="GO:0006189">
    <property type="term" value="P:'de novo' IMP biosynthetic process"/>
    <property type="evidence" value="ECO:0007669"/>
    <property type="project" value="UniProtKB-UniPathway"/>
</dbReference>
<dbReference type="EMBL" id="UINC01000279">
    <property type="protein sequence ID" value="SUZ52538.1"/>
    <property type="molecule type" value="Genomic_DNA"/>
</dbReference>
<name>A0A381NFD3_9ZZZZ</name>
<dbReference type="FunFam" id="3.30.1330.10:FF:000001">
    <property type="entry name" value="Phosphoribosylformylglycinamidine cyclo-ligase"/>
    <property type="match status" value="1"/>
</dbReference>
<protein>
    <recommendedName>
        <fullName evidence="5">Phosphoribosylformylglycinamidine cyclo-ligase</fullName>
        <ecNumber evidence="4">6.3.3.1</ecNumber>
    </recommendedName>
    <alternativeName>
        <fullName evidence="12">AIR synthase</fullName>
    </alternativeName>
    <alternativeName>
        <fullName evidence="13">AIRS</fullName>
    </alternativeName>
    <alternativeName>
        <fullName evidence="11">Phosphoribosyl-aminoimidazole synthetase</fullName>
    </alternativeName>
</protein>
<dbReference type="GO" id="GO:0005524">
    <property type="term" value="F:ATP binding"/>
    <property type="evidence" value="ECO:0007669"/>
    <property type="project" value="UniProtKB-KW"/>
</dbReference>
<evidence type="ECO:0000256" key="4">
    <source>
        <dbReference type="ARBA" id="ARBA00013047"/>
    </source>
</evidence>
<dbReference type="UniPathway" id="UPA00074">
    <property type="reaction ID" value="UER00129"/>
</dbReference>
<organism evidence="17">
    <name type="scientific">marine metagenome</name>
    <dbReference type="NCBI Taxonomy" id="408172"/>
    <lineage>
        <taxon>unclassified sequences</taxon>
        <taxon>metagenomes</taxon>
        <taxon>ecological metagenomes</taxon>
    </lineage>
</organism>
<keyword evidence="6" id="KW-0963">Cytoplasm</keyword>
<dbReference type="EC" id="6.3.3.1" evidence="4"/>
<evidence type="ECO:0000256" key="14">
    <source>
        <dbReference type="ARBA" id="ARBA00049057"/>
    </source>
</evidence>
<evidence type="ECO:0000256" key="6">
    <source>
        <dbReference type="ARBA" id="ARBA00022490"/>
    </source>
</evidence>
<dbReference type="GO" id="GO:0004637">
    <property type="term" value="F:phosphoribosylamine-glycine ligase activity"/>
    <property type="evidence" value="ECO:0007669"/>
    <property type="project" value="TreeGrafter"/>
</dbReference>
<dbReference type="InterPro" id="IPR010918">
    <property type="entry name" value="PurM-like_C_dom"/>
</dbReference>
<evidence type="ECO:0000256" key="5">
    <source>
        <dbReference type="ARBA" id="ARBA00020367"/>
    </source>
</evidence>
<keyword evidence="8" id="KW-0547">Nucleotide-binding</keyword>
<gene>
    <name evidence="17" type="ORF">METZ01_LOCUS5392</name>
</gene>
<dbReference type="PANTHER" id="PTHR10520:SF12">
    <property type="entry name" value="TRIFUNCTIONAL PURINE BIOSYNTHETIC PROTEIN ADENOSINE-3"/>
    <property type="match status" value="1"/>
</dbReference>
<evidence type="ECO:0000259" key="15">
    <source>
        <dbReference type="Pfam" id="PF00586"/>
    </source>
</evidence>
<sequence length="341" mass="36901">MDYKKSGVDIEAGDEAVRRIRDLAEATFTPNVLSNIGAFGGLFHLDSSKYRDPVLVASADGVGTKLRVALLANRYDTVGVDLVNHCVNDILVQGAEPLFFLDYLAAGRLTPGTTSTVVQGMAAACQDNCCVLLGGETAEMPGFYRDQDYDLAGFIVGVVERDRIINGKRITPGDKLIGLPSSGLHTNGFSLARQIVFDTLELTVASSVPELGRTIGEVLLEPHRSYLKSLGPFFVRDVIKGLAHITGGGLTDNLPRILPDETSAVVRRDAWTIPHIFRFLQEAGEVSESEMYRTFNMGIGMVAVCDEHSSEEVIAALHDEGETEAKIIGSIEAGNKKVVYR</sequence>
<evidence type="ECO:0000256" key="13">
    <source>
        <dbReference type="ARBA" id="ARBA00033093"/>
    </source>
</evidence>
<dbReference type="NCBIfam" id="TIGR00878">
    <property type="entry name" value="purM"/>
    <property type="match status" value="1"/>
</dbReference>
<evidence type="ECO:0000256" key="10">
    <source>
        <dbReference type="ARBA" id="ARBA00022840"/>
    </source>
</evidence>
<evidence type="ECO:0000256" key="3">
    <source>
        <dbReference type="ARBA" id="ARBA00010280"/>
    </source>
</evidence>
<dbReference type="InterPro" id="IPR036921">
    <property type="entry name" value="PurM-like_N_sf"/>
</dbReference>
<evidence type="ECO:0000256" key="2">
    <source>
        <dbReference type="ARBA" id="ARBA00004686"/>
    </source>
</evidence>
<dbReference type="AlphaFoldDB" id="A0A381NFD3"/>
<evidence type="ECO:0000256" key="7">
    <source>
        <dbReference type="ARBA" id="ARBA00022598"/>
    </source>
</evidence>
<dbReference type="CDD" id="cd02196">
    <property type="entry name" value="PurM"/>
    <property type="match status" value="1"/>
</dbReference>
<dbReference type="HAMAP" id="MF_00741">
    <property type="entry name" value="AIRS"/>
    <property type="match status" value="1"/>
</dbReference>
<dbReference type="InterPro" id="IPR036676">
    <property type="entry name" value="PurM-like_C_sf"/>
</dbReference>
<comment type="subcellular location">
    <subcellularLocation>
        <location evidence="1">Cytoplasm</location>
    </subcellularLocation>
</comment>
<comment type="similarity">
    <text evidence="3">Belongs to the AIR synthase family.</text>
</comment>
<dbReference type="GO" id="GO:0046084">
    <property type="term" value="P:adenine biosynthetic process"/>
    <property type="evidence" value="ECO:0007669"/>
    <property type="project" value="TreeGrafter"/>
</dbReference>
<evidence type="ECO:0000256" key="1">
    <source>
        <dbReference type="ARBA" id="ARBA00004496"/>
    </source>
</evidence>
<dbReference type="Pfam" id="PF02769">
    <property type="entry name" value="AIRS_C"/>
    <property type="match status" value="1"/>
</dbReference>
<dbReference type="GO" id="GO:0005829">
    <property type="term" value="C:cytosol"/>
    <property type="evidence" value="ECO:0007669"/>
    <property type="project" value="TreeGrafter"/>
</dbReference>
<feature type="domain" description="PurM-like N-terminal" evidence="15">
    <location>
        <begin position="54"/>
        <end position="159"/>
    </location>
</feature>
<proteinExistence type="inferred from homology"/>
<dbReference type="Pfam" id="PF00586">
    <property type="entry name" value="AIRS"/>
    <property type="match status" value="1"/>
</dbReference>
<dbReference type="SUPFAM" id="SSF56042">
    <property type="entry name" value="PurM C-terminal domain-like"/>
    <property type="match status" value="1"/>
</dbReference>
<dbReference type="InterPro" id="IPR004733">
    <property type="entry name" value="PurM_cligase"/>
</dbReference>
<dbReference type="GO" id="GO:0004641">
    <property type="term" value="F:phosphoribosylformylglycinamidine cyclo-ligase activity"/>
    <property type="evidence" value="ECO:0007669"/>
    <property type="project" value="UniProtKB-EC"/>
</dbReference>
<comment type="catalytic activity">
    <reaction evidence="14">
        <text>2-formamido-N(1)-(5-O-phospho-beta-D-ribosyl)acetamidine + ATP = 5-amino-1-(5-phospho-beta-D-ribosyl)imidazole + ADP + phosphate + H(+)</text>
        <dbReference type="Rhea" id="RHEA:23032"/>
        <dbReference type="ChEBI" id="CHEBI:15378"/>
        <dbReference type="ChEBI" id="CHEBI:30616"/>
        <dbReference type="ChEBI" id="CHEBI:43474"/>
        <dbReference type="ChEBI" id="CHEBI:137981"/>
        <dbReference type="ChEBI" id="CHEBI:147287"/>
        <dbReference type="ChEBI" id="CHEBI:456216"/>
        <dbReference type="EC" id="6.3.3.1"/>
    </reaction>
</comment>